<name>A0A850NRS9_9PROT</name>
<dbReference type="Proteomes" id="UP000565205">
    <property type="component" value="Unassembled WGS sequence"/>
</dbReference>
<proteinExistence type="predicted"/>
<dbReference type="InterPro" id="IPR006837">
    <property type="entry name" value="Divergent_DAC"/>
</dbReference>
<dbReference type="PANTHER" id="PTHR30105">
    <property type="entry name" value="UNCHARACTERIZED YIBQ-RELATED"/>
    <property type="match status" value="1"/>
</dbReference>
<gene>
    <name evidence="2" type="ORF">HUK83_18915</name>
</gene>
<evidence type="ECO:0000256" key="1">
    <source>
        <dbReference type="SAM" id="MobiDB-lite"/>
    </source>
</evidence>
<dbReference type="Pfam" id="PF04748">
    <property type="entry name" value="Polysacc_deac_2"/>
    <property type="match status" value="1"/>
</dbReference>
<dbReference type="PANTHER" id="PTHR30105:SF2">
    <property type="entry name" value="DIVERGENT POLYSACCHARIDE DEACETYLASE SUPERFAMILY"/>
    <property type="match status" value="1"/>
</dbReference>
<accession>A0A850NRS9</accession>
<dbReference type="AlphaFoldDB" id="A0A850NRS9"/>
<evidence type="ECO:0000313" key="2">
    <source>
        <dbReference type="EMBL" id="NVN32401.1"/>
    </source>
</evidence>
<organism evidence="2 3">
    <name type="scientific">Endobacter medicaginis</name>
    <dbReference type="NCBI Taxonomy" id="1181271"/>
    <lineage>
        <taxon>Bacteria</taxon>
        <taxon>Pseudomonadati</taxon>
        <taxon>Pseudomonadota</taxon>
        <taxon>Alphaproteobacteria</taxon>
        <taxon>Acetobacterales</taxon>
        <taxon>Acetobacteraceae</taxon>
        <taxon>Endobacter</taxon>
    </lineage>
</organism>
<feature type="region of interest" description="Disordered" evidence="1">
    <location>
        <begin position="70"/>
        <end position="89"/>
    </location>
</feature>
<dbReference type="RefSeq" id="WP_176627226.1">
    <property type="nucleotide sequence ID" value="NZ_JABXXQ010000830.1"/>
</dbReference>
<sequence length="214" mass="22386">MPPPSTAANPHHWPQVALVLSGIGLARAPSEEAIGSLPAAITLAFSPDAPDLQPLADEAAARGHERLLSLPMEPEGAPRNTEGAHELSLGRSPAANAADLAWALGRFTGYDGLTDAESGQYGEHFATTAGFAPVVAELDRRHLAYISATTPLVAPARTLHADLRLDEADDPAGIDAWLAHLEAMAETHGCALGMVGPPTPLLLDRLRQWSSALP</sequence>
<evidence type="ECO:0000313" key="3">
    <source>
        <dbReference type="Proteomes" id="UP000565205"/>
    </source>
</evidence>
<dbReference type="SUPFAM" id="SSF88713">
    <property type="entry name" value="Glycoside hydrolase/deacetylase"/>
    <property type="match status" value="1"/>
</dbReference>
<feature type="non-terminal residue" evidence="2">
    <location>
        <position position="214"/>
    </location>
</feature>
<protein>
    <submittedName>
        <fullName evidence="2">Divergent polysaccharide deacetylase family protein</fullName>
    </submittedName>
</protein>
<dbReference type="GO" id="GO:0005975">
    <property type="term" value="P:carbohydrate metabolic process"/>
    <property type="evidence" value="ECO:0007669"/>
    <property type="project" value="InterPro"/>
</dbReference>
<dbReference type="Gene3D" id="3.20.20.370">
    <property type="entry name" value="Glycoside hydrolase/deacetylase"/>
    <property type="match status" value="1"/>
</dbReference>
<comment type="caution">
    <text evidence="2">The sequence shown here is derived from an EMBL/GenBank/DDBJ whole genome shotgun (WGS) entry which is preliminary data.</text>
</comment>
<dbReference type="EMBL" id="JABXXQ010000830">
    <property type="protein sequence ID" value="NVN32401.1"/>
    <property type="molecule type" value="Genomic_DNA"/>
</dbReference>
<reference evidence="2 3" key="1">
    <citation type="submission" date="2020-06" db="EMBL/GenBank/DDBJ databases">
        <title>Description of novel acetic acid bacteria.</title>
        <authorList>
            <person name="Sombolestani A."/>
        </authorList>
    </citation>
    <scope>NUCLEOTIDE SEQUENCE [LARGE SCALE GENOMIC DNA]</scope>
    <source>
        <strain evidence="2 3">LMG 26838</strain>
    </source>
</reference>
<dbReference type="CDD" id="cd10936">
    <property type="entry name" value="CE4_DAC2"/>
    <property type="match status" value="1"/>
</dbReference>
<dbReference type="InterPro" id="IPR011330">
    <property type="entry name" value="Glyco_hydro/deAcase_b/a-brl"/>
</dbReference>